<dbReference type="AlphaFoldDB" id="A0A1D7U2S2"/>
<dbReference type="STRING" id="1526658.BHK69_15420"/>
<dbReference type="KEGG" id="bvv:BHK69_15420"/>
<sequence length="457" mass="48320">MPPLPFPKSSTPGVRPGEGEGRYVNCYPVQEGDRSYVRRVPGLTRSVATGKTGIRGMLDVNGVSYVVFTGSVVTVAADGTVTTLTGTIPGSDGVMLARNNKVTSGVSTPDIVAVCEGGGAYVLTATTVSAYPDADLPATVNSVDFLGGYFLFSIPDGRLFASELNATAINALSFTTAESRSDGLRRVAVQGSLAYGFGGSTIEPYQNVGTSPFPLQRAATVPPVGILTTMAVAGFQETWNGPIYFVASDRTVKALSGYETATISTPDVDRFIAASSAATVAVDVFVWQGRQFVAVSSDSGSWIYDTVERSWHERLSSGAGRWRATRSIYSNAQWLFGDMLSGDLLTLSTTLTENGAALSGLIQSGPLKDFPARVAARLSADFTEAQITIHVSWSHDGGKSWSSELQRSLADADRWPVSVANLGLSTQAGLILRFRWEGAADFSFLGATADRLDLRAA</sequence>
<dbReference type="Proteomes" id="UP000094969">
    <property type="component" value="Chromosome"/>
</dbReference>
<dbReference type="EMBL" id="CP017147">
    <property type="protein sequence ID" value="AOO81657.1"/>
    <property type="molecule type" value="Genomic_DNA"/>
</dbReference>
<proteinExistence type="predicted"/>
<reference evidence="2 3" key="1">
    <citation type="journal article" date="2015" name="Antonie Van Leeuwenhoek">
        <title>Bosea vaviloviae sp. nov., a new species of slow-growing rhizobia isolated from nodules of the relict species Vavilovia formosa (Stev.) Fed.</title>
        <authorList>
            <person name="Safronova V.I."/>
            <person name="Kuznetsova I.G."/>
            <person name="Sazanova A.L."/>
            <person name="Kimeklis A.K."/>
            <person name="Belimov A.A."/>
            <person name="Andronov E.E."/>
            <person name="Pinaev A.G."/>
            <person name="Chizhevskaya E.P."/>
            <person name="Pukhaev A.R."/>
            <person name="Popov K.P."/>
            <person name="Willems A."/>
            <person name="Tikhonovich I.A."/>
        </authorList>
    </citation>
    <scope>NUCLEOTIDE SEQUENCE [LARGE SCALE GENOMIC DNA]</scope>
    <source>
        <strain evidence="2 3">Vaf18</strain>
    </source>
</reference>
<keyword evidence="3" id="KW-1185">Reference proteome</keyword>
<name>A0A1D7U2S2_9HYPH</name>
<dbReference type="OrthoDB" id="7842371at2"/>
<gene>
    <name evidence="2" type="ORF">BHK69_15420</name>
</gene>
<evidence type="ECO:0000313" key="3">
    <source>
        <dbReference type="Proteomes" id="UP000094969"/>
    </source>
</evidence>
<evidence type="ECO:0000256" key="1">
    <source>
        <dbReference type="SAM" id="MobiDB-lite"/>
    </source>
</evidence>
<protein>
    <submittedName>
        <fullName evidence="2">Uncharacterized protein</fullName>
    </submittedName>
</protein>
<feature type="region of interest" description="Disordered" evidence="1">
    <location>
        <begin position="1"/>
        <end position="20"/>
    </location>
</feature>
<accession>A0A1D7U2S2</accession>
<evidence type="ECO:0000313" key="2">
    <source>
        <dbReference type="EMBL" id="AOO81657.1"/>
    </source>
</evidence>
<organism evidence="2 3">
    <name type="scientific">Bosea vaviloviae</name>
    <dbReference type="NCBI Taxonomy" id="1526658"/>
    <lineage>
        <taxon>Bacteria</taxon>
        <taxon>Pseudomonadati</taxon>
        <taxon>Pseudomonadota</taxon>
        <taxon>Alphaproteobacteria</taxon>
        <taxon>Hyphomicrobiales</taxon>
        <taxon>Boseaceae</taxon>
        <taxon>Bosea</taxon>
    </lineage>
</organism>
<dbReference type="RefSeq" id="WP_069690868.1">
    <property type="nucleotide sequence ID" value="NZ_CP017147.1"/>
</dbReference>